<comment type="caution">
    <text evidence="2">The sequence shown here is derived from an EMBL/GenBank/DDBJ whole genome shotgun (WGS) entry which is preliminary data.</text>
</comment>
<evidence type="ECO:0000313" key="4">
    <source>
        <dbReference type="Proteomes" id="UP000232722"/>
    </source>
</evidence>
<accession>A0A2I1EJB7</accession>
<proteinExistence type="predicted"/>
<dbReference type="VEuPathDB" id="FungiDB:RhiirA1_459452"/>
<dbReference type="EMBL" id="LLXJ01003651">
    <property type="protein sequence ID" value="PKB96765.1"/>
    <property type="molecule type" value="Genomic_DNA"/>
</dbReference>
<dbReference type="OrthoDB" id="2372398at2759"/>
<evidence type="ECO:0000313" key="3">
    <source>
        <dbReference type="Proteomes" id="UP000232688"/>
    </source>
</evidence>
<gene>
    <name evidence="2" type="ORF">RhiirA1_459452</name>
    <name evidence="1" type="ORF">RhiirA5_434284</name>
</gene>
<dbReference type="AlphaFoldDB" id="A0A2I1EJB7"/>
<dbReference type="Proteomes" id="UP000232688">
    <property type="component" value="Unassembled WGS sequence"/>
</dbReference>
<name>A0A2I1EJB7_9GLOM</name>
<evidence type="ECO:0000313" key="2">
    <source>
        <dbReference type="EMBL" id="PKC66652.1"/>
    </source>
</evidence>
<sequence length="108" mass="12511">MLSDVFREERYLSDNGDNYVTINLIYRRTRLKIFRLEAMAKNHAFYYTNTKKELLFYGKELLETSEPISESSCDSQNLQSDDDNGINDTNLSIEEIVDLSNPAFIGNN</sequence>
<organism evidence="2 3">
    <name type="scientific">Rhizophagus irregularis</name>
    <dbReference type="NCBI Taxonomy" id="588596"/>
    <lineage>
        <taxon>Eukaryota</taxon>
        <taxon>Fungi</taxon>
        <taxon>Fungi incertae sedis</taxon>
        <taxon>Mucoromycota</taxon>
        <taxon>Glomeromycotina</taxon>
        <taxon>Glomeromycetes</taxon>
        <taxon>Glomerales</taxon>
        <taxon>Glomeraceae</taxon>
        <taxon>Rhizophagus</taxon>
    </lineage>
</organism>
<reference evidence="2 3" key="3">
    <citation type="submission" date="2017-10" db="EMBL/GenBank/DDBJ databases">
        <title>Extensive intraspecific genome diversity in a model arbuscular mycorrhizal fungus.</title>
        <authorList>
            <person name="Chen E.C.H."/>
            <person name="Morin E."/>
            <person name="Baudet D."/>
            <person name="Noel J."/>
            <person name="Ndikumana S."/>
            <person name="Charron P."/>
            <person name="St-Onge C."/>
            <person name="Giorgi J."/>
            <person name="Grigoriev I.V."/>
            <person name="Roux C."/>
            <person name="Martin F.M."/>
            <person name="Corradi N."/>
        </authorList>
    </citation>
    <scope>NUCLEOTIDE SEQUENCE [LARGE SCALE GENOMIC DNA]</scope>
    <source>
        <strain evidence="2 3">A1</strain>
    </source>
</reference>
<dbReference type="Proteomes" id="UP000232722">
    <property type="component" value="Unassembled WGS sequence"/>
</dbReference>
<dbReference type="EMBL" id="LLXH01000448">
    <property type="protein sequence ID" value="PKC66652.1"/>
    <property type="molecule type" value="Genomic_DNA"/>
</dbReference>
<reference evidence="2 3" key="4">
    <citation type="submission" date="2017-10" db="EMBL/GenBank/DDBJ databases">
        <title>Genome analyses suggest a sexual origin of heterokaryosis in a supposedly ancient asexual fungus.</title>
        <authorList>
            <person name="Corradi N."/>
            <person name="Sedzielewska K."/>
            <person name="Noel J."/>
            <person name="Charron P."/>
            <person name="Farinelli L."/>
            <person name="Marton T."/>
            <person name="Kruger M."/>
            <person name="Pelin A."/>
            <person name="Brachmann A."/>
            <person name="Corradi N."/>
        </authorList>
    </citation>
    <scope>NUCLEOTIDE SEQUENCE [LARGE SCALE GENOMIC DNA]</scope>
    <source>
        <strain evidence="2 3">A1</strain>
    </source>
</reference>
<reference evidence="1 4" key="2">
    <citation type="submission" date="2017-09" db="EMBL/GenBank/DDBJ databases">
        <title>Extensive intraspecific genome diversity in a model arbuscular mycorrhizal fungus.</title>
        <authorList>
            <person name="Chen E.C."/>
            <person name="Morin E."/>
            <person name="Beaudet D."/>
            <person name="Noel J."/>
            <person name="Ndikumana S."/>
            <person name="Charron P."/>
            <person name="St-Onge C."/>
            <person name="Giorgi J."/>
            <person name="Grigoriev I.V."/>
            <person name="Roux C."/>
            <person name="Martin F.M."/>
            <person name="Corradi N."/>
        </authorList>
    </citation>
    <scope>NUCLEOTIDE SEQUENCE [LARGE SCALE GENOMIC DNA]</scope>
    <source>
        <strain evidence="1 4">A5</strain>
    </source>
</reference>
<protein>
    <submittedName>
        <fullName evidence="2">Uncharacterized protein</fullName>
    </submittedName>
</protein>
<reference evidence="1 4" key="1">
    <citation type="submission" date="2016-04" db="EMBL/GenBank/DDBJ databases">
        <title>Genome analyses suggest a sexual origin of heterokaryosis in a supposedly ancient asexual fungus.</title>
        <authorList>
            <person name="Ropars J."/>
            <person name="Sedzielewska K."/>
            <person name="Noel J."/>
            <person name="Charron P."/>
            <person name="Farinelli L."/>
            <person name="Marton T."/>
            <person name="Kruger M."/>
            <person name="Pelin A."/>
            <person name="Brachmann A."/>
            <person name="Corradi N."/>
        </authorList>
    </citation>
    <scope>NUCLEOTIDE SEQUENCE [LARGE SCALE GENOMIC DNA]</scope>
    <source>
        <strain evidence="1 4">A5</strain>
    </source>
</reference>
<evidence type="ECO:0000313" key="1">
    <source>
        <dbReference type="EMBL" id="PKB96765.1"/>
    </source>
</evidence>